<dbReference type="STRING" id="1206466.K0KH84"/>
<keyword evidence="1 6" id="KW-0346">Stress response</keyword>
<keyword evidence="7" id="KW-1185">Reference proteome</keyword>
<sequence length="217" mass="24539">MSFNSPFWNFFDSINDEVDQFNRLLASNGFNDRVKVSPSTKAVKQSGESNDQSQVSQNQRESDANRSLIFPSLFNSPSFFSQGFDIVPPVDILDNESNYELHVSIPGASKDKINLDFNPENNQITITGEIPGHSDDSNLKIKERKLGKFERHIKLPQSPKLDEENIKANYSNGVLVLKIPKLSNEKGNSRRIEISSSESWNDETETTNVTKEIENKE</sequence>
<dbReference type="AlphaFoldDB" id="K0KH84"/>
<evidence type="ECO:0000256" key="2">
    <source>
        <dbReference type="PROSITE-ProRule" id="PRU00285"/>
    </source>
</evidence>
<dbReference type="PANTHER" id="PTHR11527">
    <property type="entry name" value="HEAT-SHOCK PROTEIN 20 FAMILY MEMBER"/>
    <property type="match status" value="1"/>
</dbReference>
<gene>
    <name evidence="6" type="ORF">BN7_1901</name>
</gene>
<protein>
    <submittedName>
        <fullName evidence="6">Heat shock protein 26</fullName>
    </submittedName>
</protein>
<dbReference type="FunCoup" id="K0KH84">
    <property type="interactions" value="1206"/>
</dbReference>
<dbReference type="HOGENOM" id="CLU_046737_12_0_1"/>
<feature type="domain" description="SHSP" evidence="5">
    <location>
        <begin position="81"/>
        <end position="197"/>
    </location>
</feature>
<dbReference type="Gene3D" id="2.60.40.790">
    <property type="match status" value="1"/>
</dbReference>
<accession>K0KH84</accession>
<name>K0KH84_WICCF</name>
<feature type="region of interest" description="Disordered" evidence="4">
    <location>
        <begin position="36"/>
        <end position="62"/>
    </location>
</feature>
<dbReference type="PROSITE" id="PS01031">
    <property type="entry name" value="SHSP"/>
    <property type="match status" value="1"/>
</dbReference>
<organism evidence="6 7">
    <name type="scientific">Wickerhamomyces ciferrii (strain ATCC 14091 / BCRC 22168 / CBS 111 / JCM 3599 / NBRC 0793 / NRRL Y-1031 F-60-10)</name>
    <name type="common">Yeast</name>
    <name type="synonym">Pichia ciferrii</name>
    <dbReference type="NCBI Taxonomy" id="1206466"/>
    <lineage>
        <taxon>Eukaryota</taxon>
        <taxon>Fungi</taxon>
        <taxon>Dikarya</taxon>
        <taxon>Ascomycota</taxon>
        <taxon>Saccharomycotina</taxon>
        <taxon>Saccharomycetes</taxon>
        <taxon>Phaffomycetales</taxon>
        <taxon>Wickerhamomycetaceae</taxon>
        <taxon>Wickerhamomyces</taxon>
    </lineage>
</organism>
<dbReference type="Proteomes" id="UP000009328">
    <property type="component" value="Unassembled WGS sequence"/>
</dbReference>
<reference evidence="6 7" key="1">
    <citation type="journal article" date="2012" name="Eukaryot. Cell">
        <title>Draft genome sequence of Wickerhamomyces ciferrii NRRL Y-1031 F-60-10.</title>
        <authorList>
            <person name="Schneider J."/>
            <person name="Andrea H."/>
            <person name="Blom J."/>
            <person name="Jaenicke S."/>
            <person name="Ruckert C."/>
            <person name="Schorsch C."/>
            <person name="Szczepanowski R."/>
            <person name="Farwick M."/>
            <person name="Goesmann A."/>
            <person name="Puhler A."/>
            <person name="Schaffer S."/>
            <person name="Tauch A."/>
            <person name="Kohler T."/>
            <person name="Brinkrolf K."/>
        </authorList>
    </citation>
    <scope>NUCLEOTIDE SEQUENCE [LARGE SCALE GENOMIC DNA]</scope>
    <source>
        <strain evidence="7">ATCC 14091 / BCRC 22168 / CBS 111 / JCM 3599 / NBRC 0793 / NRRL Y-1031 F-60-10</strain>
    </source>
</reference>
<evidence type="ECO:0000256" key="1">
    <source>
        <dbReference type="ARBA" id="ARBA00023016"/>
    </source>
</evidence>
<feature type="region of interest" description="Disordered" evidence="4">
    <location>
        <begin position="185"/>
        <end position="217"/>
    </location>
</feature>
<dbReference type="EMBL" id="CAIF01000041">
    <property type="protein sequence ID" value="CCH42356.1"/>
    <property type="molecule type" value="Genomic_DNA"/>
</dbReference>
<dbReference type="SUPFAM" id="SSF49764">
    <property type="entry name" value="HSP20-like chaperones"/>
    <property type="match status" value="1"/>
</dbReference>
<dbReference type="eggNOG" id="KOG0710">
    <property type="taxonomic scope" value="Eukaryota"/>
</dbReference>
<evidence type="ECO:0000259" key="5">
    <source>
        <dbReference type="PROSITE" id="PS01031"/>
    </source>
</evidence>
<proteinExistence type="inferred from homology"/>
<dbReference type="CDD" id="cd06464">
    <property type="entry name" value="ACD_sHsps-like"/>
    <property type="match status" value="1"/>
</dbReference>
<dbReference type="Pfam" id="PF00011">
    <property type="entry name" value="HSP20"/>
    <property type="match status" value="1"/>
</dbReference>
<evidence type="ECO:0000256" key="3">
    <source>
        <dbReference type="RuleBase" id="RU003616"/>
    </source>
</evidence>
<dbReference type="InterPro" id="IPR031107">
    <property type="entry name" value="Small_HSP"/>
</dbReference>
<dbReference type="InterPro" id="IPR008978">
    <property type="entry name" value="HSP20-like_chaperone"/>
</dbReference>
<evidence type="ECO:0000313" key="6">
    <source>
        <dbReference type="EMBL" id="CCH42356.1"/>
    </source>
</evidence>
<evidence type="ECO:0000256" key="4">
    <source>
        <dbReference type="SAM" id="MobiDB-lite"/>
    </source>
</evidence>
<dbReference type="InterPro" id="IPR002068">
    <property type="entry name" value="A-crystallin/Hsp20_dom"/>
</dbReference>
<comment type="similarity">
    <text evidence="2 3">Belongs to the small heat shock protein (HSP20) family.</text>
</comment>
<comment type="caution">
    <text evidence="6">The sequence shown here is derived from an EMBL/GenBank/DDBJ whole genome shotgun (WGS) entry which is preliminary data.</text>
</comment>
<dbReference type="InParanoid" id="K0KH84"/>
<evidence type="ECO:0000313" key="7">
    <source>
        <dbReference type="Proteomes" id="UP000009328"/>
    </source>
</evidence>
<feature type="compositionally biased region" description="Polar residues" evidence="4">
    <location>
        <begin position="37"/>
        <end position="59"/>
    </location>
</feature>